<proteinExistence type="predicted"/>
<dbReference type="Proteomes" id="UP000031586">
    <property type="component" value="Unassembled WGS sequence"/>
</dbReference>
<keyword evidence="1" id="KW-0732">Signal</keyword>
<dbReference type="AlphaFoldDB" id="A0A0C1YZD3"/>
<evidence type="ECO:0000256" key="1">
    <source>
        <dbReference type="SAM" id="SignalP"/>
    </source>
</evidence>
<evidence type="ECO:0000313" key="3">
    <source>
        <dbReference type="Proteomes" id="UP000031586"/>
    </source>
</evidence>
<organism evidence="2 3">
    <name type="scientific">Vibrio owensii CAIM 1854 = LMG 25443</name>
    <dbReference type="NCBI Taxonomy" id="1229493"/>
    <lineage>
        <taxon>Bacteria</taxon>
        <taxon>Pseudomonadati</taxon>
        <taxon>Pseudomonadota</taxon>
        <taxon>Gammaproteobacteria</taxon>
        <taxon>Vibrionales</taxon>
        <taxon>Vibrionaceae</taxon>
        <taxon>Vibrio</taxon>
    </lineage>
</organism>
<feature type="chain" id="PRO_5002156739" description="Lipoprotein" evidence="1">
    <location>
        <begin position="18"/>
        <end position="144"/>
    </location>
</feature>
<evidence type="ECO:0000313" key="2">
    <source>
        <dbReference type="EMBL" id="KIF45861.1"/>
    </source>
</evidence>
<name>A0A0C1YZD3_9VIBR</name>
<reference evidence="2 3" key="1">
    <citation type="submission" date="2014-07" db="EMBL/GenBank/DDBJ databases">
        <title>Unique and conserved regions in Vibrio harveyi and related species in comparison with the shrimp pathogen Vibrio harveyi CAIM 1792.</title>
        <authorList>
            <person name="Espinoza-Valles I."/>
            <person name="Vora G."/>
            <person name="Leekitcharoenphon P."/>
            <person name="Ussery D."/>
            <person name="Hoj L."/>
            <person name="Gomez-Gil B."/>
        </authorList>
    </citation>
    <scope>NUCLEOTIDE SEQUENCE [LARGE SCALE GENOMIC DNA]</scope>
    <source>
        <strain evidence="3">CAIM 1854 / LMG 25443</strain>
    </source>
</reference>
<dbReference type="PROSITE" id="PS51257">
    <property type="entry name" value="PROKAR_LIPOPROTEIN"/>
    <property type="match status" value="1"/>
</dbReference>
<sequence length="144" mass="15726">MYKLISLLGLVSLFACASQDNAPTSEALIEAIGETPYSAVVILTGFEGPEKDGGDNYYKVQAKVLDGVRGHITTNITFDMYTEIGDSPKIGNDPIIITLCHDEQGYYWSGTGSEFKATQEQILLAKEAAKNLSDKQRVFAHCDQ</sequence>
<dbReference type="PATRIC" id="fig|1229493.5.peg.5939"/>
<dbReference type="RefSeq" id="WP_020197198.1">
    <property type="nucleotide sequence ID" value="NZ_BAOH01000109.1"/>
</dbReference>
<feature type="signal peptide" evidence="1">
    <location>
        <begin position="1"/>
        <end position="17"/>
    </location>
</feature>
<gene>
    <name evidence="2" type="ORF">H735_29310</name>
</gene>
<accession>A0A0C1YZD3</accession>
<protein>
    <recommendedName>
        <fullName evidence="4">Lipoprotein</fullName>
    </recommendedName>
</protein>
<comment type="caution">
    <text evidence="2">The sequence shown here is derived from an EMBL/GenBank/DDBJ whole genome shotgun (WGS) entry which is preliminary data.</text>
</comment>
<evidence type="ECO:0008006" key="4">
    <source>
        <dbReference type="Google" id="ProtNLM"/>
    </source>
</evidence>
<dbReference type="EMBL" id="JPRD01000079">
    <property type="protein sequence ID" value="KIF45861.1"/>
    <property type="molecule type" value="Genomic_DNA"/>
</dbReference>